<sequence>MKNHRTESDLRNQSRSSKKSQYHILLEEKQKLCFYYGRTERQLLKYVCIARKAKGSTGQVLLQLLEIATTRQLVNHRHILVNGHIVDIPSYPPQEELQNHLILHPFRYKGLFNQIIDSKWVRLKINEFLVIEYHSSQTESLIGWTIRTDYIAPNYEIQDVH</sequence>
<keyword evidence="3" id="KW-0694">RNA-binding</keyword>
<dbReference type="SMART" id="SM01390">
    <property type="entry name" value="Ribosomal_S4"/>
    <property type="match status" value="1"/>
</dbReference>
<dbReference type="Gene3D" id="1.10.1050.10">
    <property type="entry name" value="Ribosomal Protein S4 Delta 41, Chain A, domain 1"/>
    <property type="match status" value="1"/>
</dbReference>
<dbReference type="Proteomes" id="UP000004994">
    <property type="component" value="Chromosome 11"/>
</dbReference>
<reference evidence="5" key="2">
    <citation type="submission" date="2019-01" db="UniProtKB">
        <authorList>
            <consortium name="EnsemblPlants"/>
        </authorList>
    </citation>
    <scope>IDENTIFICATION</scope>
    <source>
        <strain evidence="5">cv. Heinz 1706</strain>
    </source>
</reference>
<accession>A0A3Q7IU78</accession>
<evidence type="ECO:0000313" key="5">
    <source>
        <dbReference type="EnsemblPlants" id="Solyc11g022610.2.1"/>
    </source>
</evidence>
<dbReference type="Gene3D" id="3.10.290.10">
    <property type="entry name" value="RNA-binding S4 domain"/>
    <property type="match status" value="1"/>
</dbReference>
<dbReference type="CDD" id="cd00165">
    <property type="entry name" value="S4"/>
    <property type="match status" value="1"/>
</dbReference>
<evidence type="ECO:0000256" key="1">
    <source>
        <dbReference type="ARBA" id="ARBA00007465"/>
    </source>
</evidence>
<dbReference type="Gramene" id="Solyc11g022610.2.1">
    <property type="protein sequence ID" value="Solyc11g022610.2.1"/>
    <property type="gene ID" value="Solyc11g022610.2"/>
</dbReference>
<dbReference type="PaxDb" id="4081-Solyc11g022620.1.1"/>
<dbReference type="AlphaFoldDB" id="A0A3Q7IU78"/>
<evidence type="ECO:0000256" key="2">
    <source>
        <dbReference type="ARBA" id="ARBA00022730"/>
    </source>
</evidence>
<dbReference type="InParanoid" id="A0A3Q7IU78"/>
<evidence type="ECO:0000256" key="3">
    <source>
        <dbReference type="PROSITE-ProRule" id="PRU00182"/>
    </source>
</evidence>
<organism evidence="5">
    <name type="scientific">Solanum lycopersicum</name>
    <name type="common">Tomato</name>
    <name type="synonym">Lycopersicon esculentum</name>
    <dbReference type="NCBI Taxonomy" id="4081"/>
    <lineage>
        <taxon>Eukaryota</taxon>
        <taxon>Viridiplantae</taxon>
        <taxon>Streptophyta</taxon>
        <taxon>Embryophyta</taxon>
        <taxon>Tracheophyta</taxon>
        <taxon>Spermatophyta</taxon>
        <taxon>Magnoliopsida</taxon>
        <taxon>eudicotyledons</taxon>
        <taxon>Gunneridae</taxon>
        <taxon>Pentapetalae</taxon>
        <taxon>asterids</taxon>
        <taxon>lamiids</taxon>
        <taxon>Solanales</taxon>
        <taxon>Solanaceae</taxon>
        <taxon>Solanoideae</taxon>
        <taxon>Solaneae</taxon>
        <taxon>Solanum</taxon>
        <taxon>Solanum subgen. Lycopersicon</taxon>
    </lineage>
</organism>
<dbReference type="InterPro" id="IPR001912">
    <property type="entry name" value="Ribosomal_uS4_N"/>
</dbReference>
<dbReference type="STRING" id="4081.A0A3Q7IU78"/>
<dbReference type="Pfam" id="PF00163">
    <property type="entry name" value="Ribosomal_S4"/>
    <property type="match status" value="1"/>
</dbReference>
<name>A0A3Q7IU78_SOLLC</name>
<proteinExistence type="inferred from homology"/>
<evidence type="ECO:0000259" key="4">
    <source>
        <dbReference type="SMART" id="SM01390"/>
    </source>
</evidence>
<dbReference type="OMA" id="HRMCRIV"/>
<dbReference type="InterPro" id="IPR002942">
    <property type="entry name" value="S4_RNA-bd"/>
</dbReference>
<dbReference type="GO" id="GO:0019843">
    <property type="term" value="F:rRNA binding"/>
    <property type="evidence" value="ECO:0007669"/>
    <property type="project" value="UniProtKB-KW"/>
</dbReference>
<keyword evidence="2" id="KW-0699">rRNA-binding</keyword>
<comment type="similarity">
    <text evidence="1">Belongs to the universal ribosomal protein uS4 family.</text>
</comment>
<keyword evidence="6" id="KW-1185">Reference proteome</keyword>
<dbReference type="PROSITE" id="PS50889">
    <property type="entry name" value="S4"/>
    <property type="match status" value="1"/>
</dbReference>
<dbReference type="SUPFAM" id="SSF55174">
    <property type="entry name" value="Alpha-L RNA-binding motif"/>
    <property type="match status" value="1"/>
</dbReference>
<protein>
    <recommendedName>
        <fullName evidence="4">Small ribosomal subunit protein uS4 N-terminal domain-containing protein</fullName>
    </recommendedName>
</protein>
<dbReference type="Pfam" id="PF01479">
    <property type="entry name" value="S4"/>
    <property type="match status" value="1"/>
</dbReference>
<dbReference type="EnsemblPlants" id="Solyc11g022610.2.1">
    <property type="protein sequence ID" value="Solyc11g022610.2.1"/>
    <property type="gene ID" value="Solyc11g022610.2"/>
</dbReference>
<feature type="domain" description="Small ribosomal subunit protein uS4 N-terminal" evidence="4">
    <location>
        <begin position="11"/>
        <end position="66"/>
    </location>
</feature>
<evidence type="ECO:0000313" key="6">
    <source>
        <dbReference type="Proteomes" id="UP000004994"/>
    </source>
</evidence>
<dbReference type="InterPro" id="IPR036986">
    <property type="entry name" value="S4_RNA-bd_sf"/>
</dbReference>
<reference evidence="5" key="1">
    <citation type="journal article" date="2012" name="Nature">
        <title>The tomato genome sequence provides insights into fleshy fruit evolution.</title>
        <authorList>
            <consortium name="Tomato Genome Consortium"/>
        </authorList>
    </citation>
    <scope>NUCLEOTIDE SEQUENCE [LARGE SCALE GENOMIC DNA]</scope>
    <source>
        <strain evidence="5">cv. Heinz 1706</strain>
    </source>
</reference>